<dbReference type="PATRIC" id="fig|33051.3.peg.3178"/>
<feature type="transmembrane region" description="Helical" evidence="1">
    <location>
        <begin position="115"/>
        <end position="138"/>
    </location>
</feature>
<evidence type="ECO:0000259" key="4">
    <source>
        <dbReference type="PROSITE" id="PS50924"/>
    </source>
</evidence>
<dbReference type="PANTHER" id="PTHR44757:SF2">
    <property type="entry name" value="BIOFILM ARCHITECTURE MAINTENANCE PROTEIN MBAA"/>
    <property type="match status" value="1"/>
</dbReference>
<keyword evidence="1" id="KW-0472">Membrane</keyword>
<dbReference type="EMBL" id="LDTD01000064">
    <property type="protein sequence ID" value="KTT69602.1"/>
    <property type="molecule type" value="Genomic_DNA"/>
</dbReference>
<dbReference type="PROSITE" id="PS50887">
    <property type="entry name" value="GGDEF"/>
    <property type="match status" value="1"/>
</dbReference>
<dbReference type="SUPFAM" id="SSF55785">
    <property type="entry name" value="PYP-like sensor domain (PAS domain)"/>
    <property type="match status" value="1"/>
</dbReference>
<evidence type="ECO:0000256" key="1">
    <source>
        <dbReference type="PROSITE-ProRule" id="PRU00244"/>
    </source>
</evidence>
<feature type="domain" description="GGDEF" evidence="3">
    <location>
        <begin position="384"/>
        <end position="516"/>
    </location>
</feature>
<dbReference type="Pfam" id="PF00563">
    <property type="entry name" value="EAL"/>
    <property type="match status" value="1"/>
</dbReference>
<name>A0A147HXH9_9SPHN</name>
<dbReference type="InterPro" id="IPR043128">
    <property type="entry name" value="Rev_trsase/Diguanyl_cyclase"/>
</dbReference>
<dbReference type="Pfam" id="PF00990">
    <property type="entry name" value="GGDEF"/>
    <property type="match status" value="1"/>
</dbReference>
<proteinExistence type="predicted"/>
<dbReference type="GO" id="GO:0016020">
    <property type="term" value="C:membrane"/>
    <property type="evidence" value="ECO:0007669"/>
    <property type="project" value="UniProtKB-UniRule"/>
</dbReference>
<dbReference type="InterPro" id="IPR005330">
    <property type="entry name" value="MHYT_dom"/>
</dbReference>
<dbReference type="RefSeq" id="WP_058733496.1">
    <property type="nucleotide sequence ID" value="NZ_LDTD01000064.1"/>
</dbReference>
<dbReference type="InterPro" id="IPR035965">
    <property type="entry name" value="PAS-like_dom_sf"/>
</dbReference>
<evidence type="ECO:0000259" key="2">
    <source>
        <dbReference type="PROSITE" id="PS50883"/>
    </source>
</evidence>
<dbReference type="SMART" id="SM00267">
    <property type="entry name" value="GGDEF"/>
    <property type="match status" value="1"/>
</dbReference>
<reference evidence="5 6" key="1">
    <citation type="journal article" date="2016" name="Front. Microbiol.">
        <title>Genomic Resource of Rice Seed Associated Bacteria.</title>
        <authorList>
            <person name="Midha S."/>
            <person name="Bansal K."/>
            <person name="Sharma S."/>
            <person name="Kumar N."/>
            <person name="Patil P.P."/>
            <person name="Chaudhry V."/>
            <person name="Patil P.B."/>
        </authorList>
    </citation>
    <scope>NUCLEOTIDE SEQUENCE [LARGE SCALE GENOMIC DNA]</scope>
    <source>
        <strain evidence="5 6">NS319</strain>
    </source>
</reference>
<dbReference type="PROSITE" id="PS50924">
    <property type="entry name" value="MHYT"/>
    <property type="match status" value="1"/>
</dbReference>
<dbReference type="SUPFAM" id="SSF141868">
    <property type="entry name" value="EAL domain-like"/>
    <property type="match status" value="1"/>
</dbReference>
<feature type="transmembrane region" description="Helical" evidence="1">
    <location>
        <begin position="15"/>
        <end position="34"/>
    </location>
</feature>
<dbReference type="PANTHER" id="PTHR44757">
    <property type="entry name" value="DIGUANYLATE CYCLASE DGCP"/>
    <property type="match status" value="1"/>
</dbReference>
<protein>
    <submittedName>
        <fullName evidence="5">Diguanylate cyclase</fullName>
    </submittedName>
</protein>
<evidence type="ECO:0000313" key="5">
    <source>
        <dbReference type="EMBL" id="KTT69602.1"/>
    </source>
</evidence>
<dbReference type="CDD" id="cd01948">
    <property type="entry name" value="EAL"/>
    <property type="match status" value="1"/>
</dbReference>
<dbReference type="Pfam" id="PF03707">
    <property type="entry name" value="MHYT"/>
    <property type="match status" value="2"/>
</dbReference>
<dbReference type="CDD" id="cd01949">
    <property type="entry name" value="GGDEF"/>
    <property type="match status" value="1"/>
</dbReference>
<dbReference type="InterPro" id="IPR052155">
    <property type="entry name" value="Biofilm_reg_signaling"/>
</dbReference>
<dbReference type="SUPFAM" id="SSF55073">
    <property type="entry name" value="Nucleotide cyclase"/>
    <property type="match status" value="1"/>
</dbReference>
<feature type="transmembrane region" description="Helical" evidence="1">
    <location>
        <begin position="82"/>
        <end position="103"/>
    </location>
</feature>
<dbReference type="InterPro" id="IPR000160">
    <property type="entry name" value="GGDEF_dom"/>
</dbReference>
<keyword evidence="1" id="KW-0812">Transmembrane</keyword>
<feature type="transmembrane region" description="Helical" evidence="1">
    <location>
        <begin position="213"/>
        <end position="236"/>
    </location>
</feature>
<dbReference type="Pfam" id="PF13188">
    <property type="entry name" value="PAS_8"/>
    <property type="match status" value="1"/>
</dbReference>
<sequence length="780" mass="84651">MRFLTCLTENHDLRLVALAALFCLTGSAITVRLLQRLRTADPGTHLAWGFMGGVSTGATIWCTHFIAMMAYQPGVAVAYDPLLTALSLVIAMIGSSIALTIAVRRQPFAPLAGGLLFGLAVTAMHYTGMMAFAAKGLLEWSPAYVAASIVFALVFGALAFTRALSTGQRGSPWPATALVMTSIVLLHFTGMAALAVFPTAAEHGQTDSQSATIIMACAVAAVGMLVLGTGFATYVLDVSANVAWRRRMAQVMEGSVDAMIIESNGVIVAANGAFTQLLGIDDDVVGQSLQRWVSDIGSVEPGTLAQRSLEVADGSTMPVEVALRVDTDNKKSYMIYALRDVRQRLAQERRIAHLARNDSLTGLPNRTSFLEWSHRQAAPDEPGRRLALLSIDLDRFKEVNDTHGHAAGDHLLSTIGMRMKELAQPGEFLARLGGDEFVALIGIEDHDDAIDLIDRLRCAITTPVAYDHSTLSCGMSVGVALWPQDADEISALINNADLAMYRAKSSITTDFCFYEEEMDQTVRARRRIATELRDALDHDQFAIHWQVQASVETGEITGYEALLRWTKPDGTNVSPFEFITIAEQTGLIMPIGEWVLRRACQEAATWPMPWKIAVNLSPVQLGHVDLPRLVHQILIETGMAPARLELEITESAMITDPERTTHVLRQLKSLGVSIAMDDFGTGYSSLSTLRSFPFDKIKLDRSFMTELDVAPQSAAIIRAVLALGESLSIPVLAEGVETRSQLEFLRAEGCNEAQGYLLGRPGLMQPNESVALPESTSHAA</sequence>
<evidence type="ECO:0000259" key="3">
    <source>
        <dbReference type="PROSITE" id="PS50887"/>
    </source>
</evidence>
<dbReference type="AlphaFoldDB" id="A0A147HXH9"/>
<evidence type="ECO:0000313" key="6">
    <source>
        <dbReference type="Proteomes" id="UP000072867"/>
    </source>
</evidence>
<dbReference type="InterPro" id="IPR001633">
    <property type="entry name" value="EAL_dom"/>
</dbReference>
<dbReference type="InterPro" id="IPR035919">
    <property type="entry name" value="EAL_sf"/>
</dbReference>
<dbReference type="InterPro" id="IPR000014">
    <property type="entry name" value="PAS"/>
</dbReference>
<feature type="transmembrane region" description="Helical" evidence="1">
    <location>
        <begin position="46"/>
        <end position="70"/>
    </location>
</feature>
<dbReference type="PROSITE" id="PS50883">
    <property type="entry name" value="EAL"/>
    <property type="match status" value="1"/>
</dbReference>
<dbReference type="InterPro" id="IPR029787">
    <property type="entry name" value="Nucleotide_cyclase"/>
</dbReference>
<organism evidence="5 6">
    <name type="scientific">Sphingomonas sanguinis</name>
    <dbReference type="NCBI Taxonomy" id="33051"/>
    <lineage>
        <taxon>Bacteria</taxon>
        <taxon>Pseudomonadati</taxon>
        <taxon>Pseudomonadota</taxon>
        <taxon>Alphaproteobacteria</taxon>
        <taxon>Sphingomonadales</taxon>
        <taxon>Sphingomonadaceae</taxon>
        <taxon>Sphingomonas</taxon>
    </lineage>
</organism>
<dbReference type="SMART" id="SM00052">
    <property type="entry name" value="EAL"/>
    <property type="match status" value="1"/>
</dbReference>
<dbReference type="Gene3D" id="3.20.20.450">
    <property type="entry name" value="EAL domain"/>
    <property type="match status" value="1"/>
</dbReference>
<comment type="caution">
    <text evidence="5">The sequence shown here is derived from an EMBL/GenBank/DDBJ whole genome shotgun (WGS) entry which is preliminary data.</text>
</comment>
<feature type="domain" description="MHYT" evidence="4">
    <location>
        <begin position="11"/>
        <end position="197"/>
    </location>
</feature>
<feature type="domain" description="EAL" evidence="2">
    <location>
        <begin position="525"/>
        <end position="775"/>
    </location>
</feature>
<dbReference type="NCBIfam" id="TIGR00254">
    <property type="entry name" value="GGDEF"/>
    <property type="match status" value="1"/>
</dbReference>
<feature type="transmembrane region" description="Helical" evidence="1">
    <location>
        <begin position="177"/>
        <end position="201"/>
    </location>
</feature>
<dbReference type="Proteomes" id="UP000072867">
    <property type="component" value="Unassembled WGS sequence"/>
</dbReference>
<feature type="transmembrane region" description="Helical" evidence="1">
    <location>
        <begin position="144"/>
        <end position="165"/>
    </location>
</feature>
<dbReference type="Gene3D" id="3.30.70.270">
    <property type="match status" value="1"/>
</dbReference>
<dbReference type="Gene3D" id="3.30.450.20">
    <property type="entry name" value="PAS domain"/>
    <property type="match status" value="1"/>
</dbReference>
<keyword evidence="1" id="KW-1133">Transmembrane helix</keyword>
<gene>
    <name evidence="5" type="ORF">NS319_10040</name>
</gene>
<accession>A0A147HXH9</accession>
<dbReference type="STRING" id="33051.SB4_08445"/>